<dbReference type="Proteomes" id="UP001154282">
    <property type="component" value="Unassembled WGS sequence"/>
</dbReference>
<comment type="caution">
    <text evidence="2">The sequence shown here is derived from an EMBL/GenBank/DDBJ whole genome shotgun (WGS) entry which is preliminary data.</text>
</comment>
<evidence type="ECO:0000256" key="1">
    <source>
        <dbReference type="SAM" id="MobiDB-lite"/>
    </source>
</evidence>
<sequence>MGTRSGSWRCRAAGSTTPRAAFSRSGSQGTGGAWWRRWWTSAIPRRRAPTTSWMRRRPCGMRSGWLLGIGAI</sequence>
<feature type="region of interest" description="Disordered" evidence="1">
    <location>
        <begin position="1"/>
        <end position="31"/>
    </location>
</feature>
<gene>
    <name evidence="2" type="ORF">LITE_LOCUS9204</name>
</gene>
<dbReference type="EMBL" id="CAMGYJ010000003">
    <property type="protein sequence ID" value="CAI0396612.1"/>
    <property type="molecule type" value="Genomic_DNA"/>
</dbReference>
<dbReference type="AlphaFoldDB" id="A0AAV0IGL5"/>
<evidence type="ECO:0000313" key="2">
    <source>
        <dbReference type="EMBL" id="CAI0396612.1"/>
    </source>
</evidence>
<proteinExistence type="predicted"/>
<name>A0AAV0IGL5_9ROSI</name>
<accession>A0AAV0IGL5</accession>
<keyword evidence="3" id="KW-1185">Reference proteome</keyword>
<evidence type="ECO:0000313" key="3">
    <source>
        <dbReference type="Proteomes" id="UP001154282"/>
    </source>
</evidence>
<protein>
    <submittedName>
        <fullName evidence="2">Uncharacterized protein</fullName>
    </submittedName>
</protein>
<organism evidence="2 3">
    <name type="scientific">Linum tenue</name>
    <dbReference type="NCBI Taxonomy" id="586396"/>
    <lineage>
        <taxon>Eukaryota</taxon>
        <taxon>Viridiplantae</taxon>
        <taxon>Streptophyta</taxon>
        <taxon>Embryophyta</taxon>
        <taxon>Tracheophyta</taxon>
        <taxon>Spermatophyta</taxon>
        <taxon>Magnoliopsida</taxon>
        <taxon>eudicotyledons</taxon>
        <taxon>Gunneridae</taxon>
        <taxon>Pentapetalae</taxon>
        <taxon>rosids</taxon>
        <taxon>fabids</taxon>
        <taxon>Malpighiales</taxon>
        <taxon>Linaceae</taxon>
        <taxon>Linum</taxon>
    </lineage>
</organism>
<reference evidence="2" key="1">
    <citation type="submission" date="2022-08" db="EMBL/GenBank/DDBJ databases">
        <authorList>
            <person name="Gutierrez-Valencia J."/>
        </authorList>
    </citation>
    <scope>NUCLEOTIDE SEQUENCE</scope>
</reference>